<feature type="transmembrane region" description="Helical" evidence="2">
    <location>
        <begin position="117"/>
        <end position="141"/>
    </location>
</feature>
<reference evidence="5 6" key="1">
    <citation type="submission" date="2023-06" db="EMBL/GenBank/DDBJ databases">
        <title>Alteromonas sp. ASW11-36 isolated from intertidal sand.</title>
        <authorList>
            <person name="Li Y."/>
        </authorList>
    </citation>
    <scope>NUCLEOTIDE SEQUENCE [LARGE SCALE GENOMIC DNA]</scope>
    <source>
        <strain evidence="5 6">ASW11-36</strain>
    </source>
</reference>
<keyword evidence="2" id="KW-1133">Transmembrane helix</keyword>
<comment type="caution">
    <text evidence="5">The sequence shown here is derived from an EMBL/GenBank/DDBJ whole genome shotgun (WGS) entry which is preliminary data.</text>
</comment>
<evidence type="ECO:0000313" key="5">
    <source>
        <dbReference type="EMBL" id="MDM7861942.1"/>
    </source>
</evidence>
<accession>A0ABT7T0H7</accession>
<dbReference type="RefSeq" id="WP_289366644.1">
    <property type="nucleotide sequence ID" value="NZ_JAUCBP010000012.1"/>
</dbReference>
<organism evidence="5 6">
    <name type="scientific">Alteromonas arenosi</name>
    <dbReference type="NCBI Taxonomy" id="3055817"/>
    <lineage>
        <taxon>Bacteria</taxon>
        <taxon>Pseudomonadati</taxon>
        <taxon>Pseudomonadota</taxon>
        <taxon>Gammaproteobacteria</taxon>
        <taxon>Alteromonadales</taxon>
        <taxon>Alteromonadaceae</taxon>
        <taxon>Alteromonas/Salinimonas group</taxon>
        <taxon>Alteromonas</taxon>
    </lineage>
</organism>
<evidence type="ECO:0000259" key="3">
    <source>
        <dbReference type="Pfam" id="PF11871"/>
    </source>
</evidence>
<feature type="domain" description="DUF3391" evidence="3">
    <location>
        <begin position="2"/>
        <end position="89"/>
    </location>
</feature>
<evidence type="ECO:0000313" key="6">
    <source>
        <dbReference type="Proteomes" id="UP001234343"/>
    </source>
</evidence>
<protein>
    <submittedName>
        <fullName evidence="5">General secretion pathway protein GspB</fullName>
    </submittedName>
</protein>
<feature type="region of interest" description="Disordered" evidence="1">
    <location>
        <begin position="152"/>
        <end position="204"/>
    </location>
</feature>
<proteinExistence type="predicted"/>
<dbReference type="Pfam" id="PF16537">
    <property type="entry name" value="T2SSB"/>
    <property type="match status" value="1"/>
</dbReference>
<feature type="domain" description="Type II secretion system protein GspB C-terminal" evidence="4">
    <location>
        <begin position="283"/>
        <end position="341"/>
    </location>
</feature>
<dbReference type="InterPro" id="IPR032389">
    <property type="entry name" value="GspB_C"/>
</dbReference>
<evidence type="ECO:0000256" key="2">
    <source>
        <dbReference type="SAM" id="Phobius"/>
    </source>
</evidence>
<keyword evidence="6" id="KW-1185">Reference proteome</keyword>
<name>A0ABT7T0H7_9ALTE</name>
<keyword evidence="2" id="KW-0472">Membrane</keyword>
<dbReference type="EMBL" id="JAUCBP010000012">
    <property type="protein sequence ID" value="MDM7861942.1"/>
    <property type="molecule type" value="Genomic_DNA"/>
</dbReference>
<gene>
    <name evidence="5" type="ORF">QTP81_15165</name>
</gene>
<evidence type="ECO:0000259" key="4">
    <source>
        <dbReference type="Pfam" id="PF16537"/>
    </source>
</evidence>
<dbReference type="Pfam" id="PF11871">
    <property type="entry name" value="DUF3391"/>
    <property type="match status" value="1"/>
</dbReference>
<dbReference type="Proteomes" id="UP001234343">
    <property type="component" value="Unassembled WGS sequence"/>
</dbReference>
<keyword evidence="2" id="KW-0812">Transmembrane</keyword>
<evidence type="ECO:0000256" key="1">
    <source>
        <dbReference type="SAM" id="MobiDB-lite"/>
    </source>
</evidence>
<sequence length="346" mass="38215">MLKIIPIKELQPGMMITQVVEQNGPVKIRKVGLVRSADMITGLAEMGVLSIEIDTEQSLELEPEAKPPSSMTQKLLQGEYDHASQVDTKLSEQFNRSLFLPSVNELPSMWQIYVKQVGVVAGVVMLGLTIGATVAIAPSWLTEKAVIASETPTEIQVPPAEAEQQQSPVVEPAEVAEQATPVSDKALPEPEAQTEITPPDEDSVAVVEPEQSSAEDEGEILTQTPASTEDELAAVSPELLERFNRALEDLENSPVDDEPETRVTVRDDIPRVDQLPARLLTQLPAMEFSAHMYASARNNRWVRVNGQQLYEGEWITDEVQLVNIEPQRVVLSFRDELFTMAALTDW</sequence>
<dbReference type="InterPro" id="IPR021812">
    <property type="entry name" value="DUF3391"/>
</dbReference>